<dbReference type="EMBL" id="FOSK01000017">
    <property type="protein sequence ID" value="SFL11959.1"/>
    <property type="molecule type" value="Genomic_DNA"/>
</dbReference>
<dbReference type="Proteomes" id="UP000199598">
    <property type="component" value="Unassembled WGS sequence"/>
</dbReference>
<evidence type="ECO:0000313" key="1">
    <source>
        <dbReference type="EMBL" id="SFL11959.1"/>
    </source>
</evidence>
<accession>A0A1I4F315</accession>
<dbReference type="InterPro" id="IPR016024">
    <property type="entry name" value="ARM-type_fold"/>
</dbReference>
<dbReference type="SUPFAM" id="SSF48371">
    <property type="entry name" value="ARM repeat"/>
    <property type="match status" value="1"/>
</dbReference>
<organism evidence="1 2">
    <name type="scientific">Pseudovibrio ascidiaceicola</name>
    <dbReference type="NCBI Taxonomy" id="285279"/>
    <lineage>
        <taxon>Bacteria</taxon>
        <taxon>Pseudomonadati</taxon>
        <taxon>Pseudomonadota</taxon>
        <taxon>Alphaproteobacteria</taxon>
        <taxon>Hyphomicrobiales</taxon>
        <taxon>Stappiaceae</taxon>
        <taxon>Pseudovibrio</taxon>
    </lineage>
</organism>
<proteinExistence type="predicted"/>
<reference evidence="1 2" key="1">
    <citation type="submission" date="2016-10" db="EMBL/GenBank/DDBJ databases">
        <authorList>
            <person name="Varghese N."/>
            <person name="Submissions S."/>
        </authorList>
    </citation>
    <scope>NUCLEOTIDE SEQUENCE [LARGE SCALE GENOMIC DNA]</scope>
    <source>
        <strain evidence="1 2">DSM 16392</strain>
    </source>
</reference>
<gene>
    <name evidence="1" type="ORF">SAMN04488518_11735</name>
</gene>
<sequence>MAEPFKEVFNQASIERMASALAGVHPSFIASRFTVEALDGLSELELKERSLHLARCLRRYLPEDYSEALRVMMATLSAPLAMEDEPVWENDGSGLSGFVTMPFSDYVLLYGLEKFELSMAAMKEMTRRFSAEFAIRPFIERYEEEAMTLLAEWAEDECAHVRRLVSEGTRPRLPWGQRLKGFIESPDKCLPLLEKLKDDETEYVRRSVANHLNDISKDHPDLTAEVCRRWLEQSTEQRLRLVRHALRSNVKAAHLPSLAVLGYDAEHTRVVRSALDTDRVVYGSGLTFSAEISNAAEKAVPFMLDFVIFHRKANGTLAPKVFKWRRGELSAGQTLRVSGKHSIRPITTRRYYEGEHRLAVLLNGVETPIGSFELVGVEEVVA</sequence>
<evidence type="ECO:0000313" key="2">
    <source>
        <dbReference type="Proteomes" id="UP000199598"/>
    </source>
</evidence>
<dbReference type="Pfam" id="PF08713">
    <property type="entry name" value="DNA_alkylation"/>
    <property type="match status" value="1"/>
</dbReference>
<name>A0A1I4F315_9HYPH</name>
<protein>
    <submittedName>
        <fullName evidence="1">3-methyladenine DNA glycosylase AlkC</fullName>
    </submittedName>
</protein>
<dbReference type="Gene3D" id="1.25.40.290">
    <property type="entry name" value="ARM repeat domains"/>
    <property type="match status" value="1"/>
</dbReference>
<dbReference type="RefSeq" id="WP_093523555.1">
    <property type="nucleotide sequence ID" value="NZ_FOSK01000017.1"/>
</dbReference>
<dbReference type="InterPro" id="IPR014825">
    <property type="entry name" value="DNA_alkylation"/>
</dbReference>
<keyword evidence="2" id="KW-1185">Reference proteome</keyword>
<comment type="caution">
    <text evidence="1">The sequence shown here is derived from an EMBL/GenBank/DDBJ whole genome shotgun (WGS) entry which is preliminary data.</text>
</comment>